<reference evidence="2 3" key="1">
    <citation type="submission" date="2009-10" db="EMBL/GenBank/DDBJ databases">
        <authorList>
            <person name="Weinstock G."/>
            <person name="Sodergren E."/>
            <person name="Clifton S."/>
            <person name="Fulton L."/>
            <person name="Fulton B."/>
            <person name="Courtney L."/>
            <person name="Fronick C."/>
            <person name="Harrison M."/>
            <person name="Strong C."/>
            <person name="Farmer C."/>
            <person name="Delahaunty K."/>
            <person name="Markovic C."/>
            <person name="Hall O."/>
            <person name="Minx P."/>
            <person name="Tomlinson C."/>
            <person name="Mitreva M."/>
            <person name="Nelson J."/>
            <person name="Hou S."/>
            <person name="Wollam A."/>
            <person name="Pepin K.H."/>
            <person name="Johnson M."/>
            <person name="Bhonagiri V."/>
            <person name="Nash W.E."/>
            <person name="Warren W."/>
            <person name="Chinwalla A."/>
            <person name="Mardis E.R."/>
            <person name="Wilson R.K."/>
        </authorList>
    </citation>
    <scope>NUCLEOTIDE SEQUENCE [LARGE SCALE GENOMIC DNA]</scope>
    <source>
        <strain evidence="2 3">ATCC 14685</strain>
    </source>
</reference>
<sequence>MFSIGKKPFSDGISVVFSVFPLIFSLFWKHSLTFRLNKCKKTVKQKPALDQVYKAGEKR</sequence>
<dbReference type="EMBL" id="ACDY02000001">
    <property type="protein sequence ID" value="EEZ72574.1"/>
    <property type="molecule type" value="Genomic_DNA"/>
</dbReference>
<name>D0W041_NEICI</name>
<comment type="caution">
    <text evidence="2">The sequence shown here is derived from an EMBL/GenBank/DDBJ whole genome shotgun (WGS) entry which is preliminary data.</text>
</comment>
<dbReference type="STRING" id="546262.NEICINOT_03004"/>
<evidence type="ECO:0000313" key="2">
    <source>
        <dbReference type="EMBL" id="EEZ72574.1"/>
    </source>
</evidence>
<feature type="transmembrane region" description="Helical" evidence="1">
    <location>
        <begin position="12"/>
        <end position="28"/>
    </location>
</feature>
<keyword evidence="1" id="KW-1133">Transmembrane helix</keyword>
<gene>
    <name evidence="2" type="ORF">NEICINOT_03004</name>
</gene>
<keyword evidence="1" id="KW-0472">Membrane</keyword>
<accession>D0W041</accession>
<organism evidence="2 3">
    <name type="scientific">Neisseria cinerea ATCC 14685</name>
    <dbReference type="NCBI Taxonomy" id="546262"/>
    <lineage>
        <taxon>Bacteria</taxon>
        <taxon>Pseudomonadati</taxon>
        <taxon>Pseudomonadota</taxon>
        <taxon>Betaproteobacteria</taxon>
        <taxon>Neisseriales</taxon>
        <taxon>Neisseriaceae</taxon>
        <taxon>Neisseria</taxon>
    </lineage>
</organism>
<protein>
    <submittedName>
        <fullName evidence="2">Uncharacterized protein</fullName>
    </submittedName>
</protein>
<keyword evidence="1" id="KW-0812">Transmembrane</keyword>
<evidence type="ECO:0000313" key="3">
    <source>
        <dbReference type="Proteomes" id="UP000003294"/>
    </source>
</evidence>
<dbReference type="Proteomes" id="UP000003294">
    <property type="component" value="Unassembled WGS sequence"/>
</dbReference>
<proteinExistence type="predicted"/>
<dbReference type="AlphaFoldDB" id="D0W041"/>
<evidence type="ECO:0000256" key="1">
    <source>
        <dbReference type="SAM" id="Phobius"/>
    </source>
</evidence>